<evidence type="ECO:0000313" key="6">
    <source>
        <dbReference type="Proteomes" id="UP000242877"/>
    </source>
</evidence>
<dbReference type="GO" id="GO:0016020">
    <property type="term" value="C:membrane"/>
    <property type="evidence" value="ECO:0007669"/>
    <property type="project" value="TreeGrafter"/>
</dbReference>
<keyword evidence="2 3" id="KW-0808">Transferase</keyword>
<organism evidence="5 6">
    <name type="scientific">Ascosphaera apis ARSEF 7405</name>
    <dbReference type="NCBI Taxonomy" id="392613"/>
    <lineage>
        <taxon>Eukaryota</taxon>
        <taxon>Fungi</taxon>
        <taxon>Dikarya</taxon>
        <taxon>Ascomycota</taxon>
        <taxon>Pezizomycotina</taxon>
        <taxon>Eurotiomycetes</taxon>
        <taxon>Eurotiomycetidae</taxon>
        <taxon>Onygenales</taxon>
        <taxon>Ascosphaeraceae</taxon>
        <taxon>Ascosphaera</taxon>
    </lineage>
</organism>
<dbReference type="GO" id="GO:0016094">
    <property type="term" value="P:polyprenol biosynthetic process"/>
    <property type="evidence" value="ECO:0007669"/>
    <property type="project" value="TreeGrafter"/>
</dbReference>
<evidence type="ECO:0000256" key="1">
    <source>
        <dbReference type="ARBA" id="ARBA00005432"/>
    </source>
</evidence>
<dbReference type="SUPFAM" id="SSF64005">
    <property type="entry name" value="Undecaprenyl diphosphate synthase"/>
    <property type="match status" value="2"/>
</dbReference>
<dbReference type="GO" id="GO:0005811">
    <property type="term" value="C:lipid droplet"/>
    <property type="evidence" value="ECO:0007669"/>
    <property type="project" value="TreeGrafter"/>
</dbReference>
<evidence type="ECO:0000256" key="2">
    <source>
        <dbReference type="ARBA" id="ARBA00022679"/>
    </source>
</evidence>
<dbReference type="PROSITE" id="PS01066">
    <property type="entry name" value="UPP_SYNTHASE"/>
    <property type="match status" value="1"/>
</dbReference>
<evidence type="ECO:0000256" key="3">
    <source>
        <dbReference type="RuleBase" id="RU363018"/>
    </source>
</evidence>
<dbReference type="GO" id="GO:0045547">
    <property type="term" value="F:ditrans,polycis-polyprenyl diphosphate synthase [(2E,6E)-farnesyl diphosphate specific] activity"/>
    <property type="evidence" value="ECO:0007669"/>
    <property type="project" value="EnsemblFungi"/>
</dbReference>
<dbReference type="Proteomes" id="UP000242877">
    <property type="component" value="Unassembled WGS sequence"/>
</dbReference>
<dbReference type="InterPro" id="IPR036424">
    <property type="entry name" value="UPP_synth-like_sf"/>
</dbReference>
<dbReference type="EMBL" id="AZGZ01000008">
    <property type="protein sequence ID" value="KZZ93650.1"/>
    <property type="molecule type" value="Genomic_DNA"/>
</dbReference>
<reference evidence="5 6" key="1">
    <citation type="journal article" date="2016" name="Genome Biol. Evol.">
        <title>Divergent and convergent evolution of fungal pathogenicity.</title>
        <authorList>
            <person name="Shang Y."/>
            <person name="Xiao G."/>
            <person name="Zheng P."/>
            <person name="Cen K."/>
            <person name="Zhan S."/>
            <person name="Wang C."/>
        </authorList>
    </citation>
    <scope>NUCLEOTIDE SEQUENCE [LARGE SCALE GENOMIC DNA]</scope>
    <source>
        <strain evidence="5 6">ARSEF 7405</strain>
    </source>
</reference>
<protein>
    <recommendedName>
        <fullName evidence="3">Alkyl transferase</fullName>
        <ecNumber evidence="3">2.5.1.-</ecNumber>
    </recommendedName>
</protein>
<dbReference type="PANTHER" id="PTHR10291:SF43">
    <property type="entry name" value="DEHYDRODOLICHYL DIPHOSPHATE SYNTHASE COMPLEX SUBUNIT DHDDS"/>
    <property type="match status" value="1"/>
</dbReference>
<proteinExistence type="inferred from homology"/>
<dbReference type="Pfam" id="PF01255">
    <property type="entry name" value="Prenyltransf"/>
    <property type="match status" value="2"/>
</dbReference>
<name>A0A166P0J3_9EURO</name>
<dbReference type="GO" id="GO:1904423">
    <property type="term" value="C:dehydrodolichyl diphosphate synthase complex"/>
    <property type="evidence" value="ECO:0007669"/>
    <property type="project" value="TreeGrafter"/>
</dbReference>
<dbReference type="HAMAP" id="MF_01139">
    <property type="entry name" value="ISPT"/>
    <property type="match status" value="1"/>
</dbReference>
<dbReference type="VEuPathDB" id="FungiDB:AAP_02442"/>
<dbReference type="NCBIfam" id="TIGR00055">
    <property type="entry name" value="uppS"/>
    <property type="match status" value="1"/>
</dbReference>
<evidence type="ECO:0000256" key="4">
    <source>
        <dbReference type="SAM" id="MobiDB-lite"/>
    </source>
</evidence>
<comment type="caution">
    <text evidence="5">The sequence shown here is derived from an EMBL/GenBank/DDBJ whole genome shotgun (WGS) entry which is preliminary data.</text>
</comment>
<dbReference type="GO" id="GO:0043048">
    <property type="term" value="P:dolichyl monophosphate biosynthetic process"/>
    <property type="evidence" value="ECO:0007669"/>
    <property type="project" value="EnsemblFungi"/>
</dbReference>
<evidence type="ECO:0000313" key="5">
    <source>
        <dbReference type="EMBL" id="KZZ93650.1"/>
    </source>
</evidence>
<dbReference type="AlphaFoldDB" id="A0A166P0J3"/>
<dbReference type="InterPro" id="IPR018520">
    <property type="entry name" value="UPP_synth-like_CS"/>
</dbReference>
<dbReference type="EC" id="2.5.1.-" evidence="3"/>
<dbReference type="PANTHER" id="PTHR10291">
    <property type="entry name" value="DEHYDRODOLICHYL DIPHOSPHATE SYNTHASE FAMILY MEMBER"/>
    <property type="match status" value="1"/>
</dbReference>
<accession>A0A166P0J3</accession>
<dbReference type="GO" id="GO:0005783">
    <property type="term" value="C:endoplasmic reticulum"/>
    <property type="evidence" value="ECO:0007669"/>
    <property type="project" value="TreeGrafter"/>
</dbReference>
<feature type="region of interest" description="Disordered" evidence="4">
    <location>
        <begin position="209"/>
        <end position="248"/>
    </location>
</feature>
<dbReference type="Gene3D" id="3.40.1180.10">
    <property type="entry name" value="Decaprenyl diphosphate synthase-like"/>
    <property type="match status" value="1"/>
</dbReference>
<feature type="region of interest" description="Disordered" evidence="4">
    <location>
        <begin position="363"/>
        <end position="385"/>
    </location>
</feature>
<keyword evidence="6" id="KW-1185">Reference proteome</keyword>
<dbReference type="CDD" id="cd00475">
    <property type="entry name" value="Cis_IPPS"/>
    <property type="match status" value="1"/>
</dbReference>
<dbReference type="OrthoDB" id="4173905at2759"/>
<gene>
    <name evidence="5" type="ORF">AAP_02442</name>
</gene>
<sequence>MALKQSRLFTSFLALPPVEWAIDQCRELLINSLKQGPIPRHIAFVMDGNRRYARNHRIEKIEGHNLGFEALARILEVCYKAGVKVVTIYAFSIENFKRSKYEVDALMEMAKVKLSQLAQHGGLLDDYGASVRILGRRELLKPDVLEAMDHVVDATAHNHTTILNICFPYTARDEITTAIRNTVVDYSTPLDRSQFPQRFHSFSEDHITQNIKQESSHEGRPTSSSSAGDYRSMPITPASEVSSDTTTLVGGPPASVLTKLDESFTSYPPHTDQLIFHSPETITSKTLNDHMFTAGCPPVDLLIRTSGVERLSDFLLWQVHQHTEIVFLDILWPSFDLWTFIPVLWQWQWRIRKQGRTRRRHDEFDEGYRARPPSAGCSSVKAKST</sequence>
<feature type="compositionally biased region" description="Polar residues" evidence="4">
    <location>
        <begin position="239"/>
        <end position="248"/>
    </location>
</feature>
<comment type="similarity">
    <text evidence="1 3">Belongs to the UPP synthase family.</text>
</comment>
<dbReference type="InterPro" id="IPR001441">
    <property type="entry name" value="UPP_synth-like"/>
</dbReference>